<evidence type="ECO:0000313" key="4">
    <source>
        <dbReference type="Proteomes" id="UP000612899"/>
    </source>
</evidence>
<dbReference type="AlphaFoldDB" id="A0A8J3QK73"/>
<evidence type="ECO:0000313" key="3">
    <source>
        <dbReference type="EMBL" id="GIH11597.1"/>
    </source>
</evidence>
<accession>A0A8J3QK73</accession>
<gene>
    <name evidence="3" type="ORF">Rhe02_96640</name>
</gene>
<dbReference type="Pfam" id="PF03713">
    <property type="entry name" value="DUF305"/>
    <property type="match status" value="1"/>
</dbReference>
<protein>
    <submittedName>
        <fullName evidence="3">Lipoprotein</fullName>
    </submittedName>
</protein>
<evidence type="ECO:0000259" key="2">
    <source>
        <dbReference type="Pfam" id="PF03713"/>
    </source>
</evidence>
<organism evidence="3 4">
    <name type="scientific">Rhizocola hellebori</name>
    <dbReference type="NCBI Taxonomy" id="1392758"/>
    <lineage>
        <taxon>Bacteria</taxon>
        <taxon>Bacillati</taxon>
        <taxon>Actinomycetota</taxon>
        <taxon>Actinomycetes</taxon>
        <taxon>Micromonosporales</taxon>
        <taxon>Micromonosporaceae</taxon>
        <taxon>Rhizocola</taxon>
    </lineage>
</organism>
<evidence type="ECO:0000256" key="1">
    <source>
        <dbReference type="SAM" id="MobiDB-lite"/>
    </source>
</evidence>
<dbReference type="EMBL" id="BONY01000146">
    <property type="protein sequence ID" value="GIH11597.1"/>
    <property type="molecule type" value="Genomic_DNA"/>
</dbReference>
<feature type="region of interest" description="Disordered" evidence="1">
    <location>
        <begin position="33"/>
        <end position="53"/>
    </location>
</feature>
<dbReference type="Gene3D" id="1.20.1260.10">
    <property type="match status" value="1"/>
</dbReference>
<name>A0A8J3QK73_9ACTN</name>
<proteinExistence type="predicted"/>
<dbReference type="InterPro" id="IPR005183">
    <property type="entry name" value="DUF305_CopM-like"/>
</dbReference>
<comment type="caution">
    <text evidence="3">The sequence shown here is derived from an EMBL/GenBank/DDBJ whole genome shotgun (WGS) entry which is preliminary data.</text>
</comment>
<dbReference type="PANTHER" id="PTHR36933">
    <property type="entry name" value="SLL0788 PROTEIN"/>
    <property type="match status" value="1"/>
</dbReference>
<keyword evidence="3" id="KW-0449">Lipoprotein</keyword>
<dbReference type="InterPro" id="IPR012347">
    <property type="entry name" value="Ferritin-like"/>
</dbReference>
<dbReference type="PANTHER" id="PTHR36933:SF1">
    <property type="entry name" value="SLL0788 PROTEIN"/>
    <property type="match status" value="1"/>
</dbReference>
<feature type="domain" description="DUF305" evidence="2">
    <location>
        <begin position="71"/>
        <end position="219"/>
    </location>
</feature>
<keyword evidence="4" id="KW-1185">Reference proteome</keyword>
<sequence length="223" mass="24351">MWTSRRAVLLAAAAVAVLGSGGYALVRFTGGEPSAAPPPRVVQPGAPGQTGRTLSPQELARMSAPPHTLADTLFFQRMIPHHAQALQMTALVKGRTVSTELPLLAERISVSQQDEITQMRRWLTTRGEPQPQEHTGHAGHDQLMPGMLNDEELARLAAAQGAAFDRLFLEFMIRHHEGALVMVQQLSDGGGGIEPDSDRFAREVRVDQSIEIRRMRDLLAALN</sequence>
<dbReference type="RefSeq" id="WP_203915321.1">
    <property type="nucleotide sequence ID" value="NZ_BONY01000146.1"/>
</dbReference>
<dbReference type="Proteomes" id="UP000612899">
    <property type="component" value="Unassembled WGS sequence"/>
</dbReference>
<reference evidence="3" key="1">
    <citation type="submission" date="2021-01" db="EMBL/GenBank/DDBJ databases">
        <title>Whole genome shotgun sequence of Rhizocola hellebori NBRC 109834.</title>
        <authorList>
            <person name="Komaki H."/>
            <person name="Tamura T."/>
        </authorList>
    </citation>
    <scope>NUCLEOTIDE SEQUENCE</scope>
    <source>
        <strain evidence="3">NBRC 109834</strain>
    </source>
</reference>